<evidence type="ECO:0008006" key="5">
    <source>
        <dbReference type="Google" id="ProtNLM"/>
    </source>
</evidence>
<name>A0ABP0M293_9DINO</name>
<feature type="transmembrane region" description="Helical" evidence="1">
    <location>
        <begin position="49"/>
        <end position="67"/>
    </location>
</feature>
<feature type="transmembrane region" description="Helical" evidence="1">
    <location>
        <begin position="271"/>
        <end position="289"/>
    </location>
</feature>
<keyword evidence="1" id="KW-1133">Transmembrane helix</keyword>
<evidence type="ECO:0000313" key="4">
    <source>
        <dbReference type="Proteomes" id="UP001642484"/>
    </source>
</evidence>
<dbReference type="Proteomes" id="UP001642484">
    <property type="component" value="Unassembled WGS sequence"/>
</dbReference>
<sequence>MAAFDQLPQAASDDSSDVQESVWQELEEKQLLGPKTRWWVQHFCSARPGSLWALATLALCIYAVVRPNEDMSNVLGRKVIRVAAAMGGLATASAMFASSGTASFLQSEAFRELLSYEQGDDSPSDWRSHRFDTVARLHLLRRLCTNGILVGLPLSPAFLSDPIYVLAWLLLLGFVVFYLPGLSIVRVLVSRLSRSLVEQMMNNIEAGPESWKGTGQFWQVMTQKHQQMDRMLERAWALAMWFFLPSLANNVIFGVIGLVVCLSAVITSQNALVAFTGLFVICLNVFNFAERLKDMANITQMCMSTTADTRSILTLAIAKSGPSPCSEAGLKTAGYSSCAKERSDHSRFLTYLMANRAGGEEWQERPQ</sequence>
<keyword evidence="4" id="KW-1185">Reference proteome</keyword>
<evidence type="ECO:0000256" key="1">
    <source>
        <dbReference type="SAM" id="Phobius"/>
    </source>
</evidence>
<gene>
    <name evidence="2" type="ORF">CCMP2556_LOCUS23517</name>
    <name evidence="3" type="ORF">CCMP2556_LOCUS23700</name>
</gene>
<dbReference type="EMBL" id="CAXAMN010015002">
    <property type="protein sequence ID" value="CAK9044794.1"/>
    <property type="molecule type" value="Genomic_DNA"/>
</dbReference>
<evidence type="ECO:0000313" key="3">
    <source>
        <dbReference type="EMBL" id="CAK9045293.1"/>
    </source>
</evidence>
<accession>A0ABP0M293</accession>
<feature type="transmembrane region" description="Helical" evidence="1">
    <location>
        <begin position="163"/>
        <end position="189"/>
    </location>
</feature>
<keyword evidence="1" id="KW-0812">Transmembrane</keyword>
<feature type="transmembrane region" description="Helical" evidence="1">
    <location>
        <begin position="79"/>
        <end position="97"/>
    </location>
</feature>
<organism evidence="3 4">
    <name type="scientific">Durusdinium trenchii</name>
    <dbReference type="NCBI Taxonomy" id="1381693"/>
    <lineage>
        <taxon>Eukaryota</taxon>
        <taxon>Sar</taxon>
        <taxon>Alveolata</taxon>
        <taxon>Dinophyceae</taxon>
        <taxon>Suessiales</taxon>
        <taxon>Symbiodiniaceae</taxon>
        <taxon>Durusdinium</taxon>
    </lineage>
</organism>
<proteinExistence type="predicted"/>
<feature type="transmembrane region" description="Helical" evidence="1">
    <location>
        <begin position="235"/>
        <end position="265"/>
    </location>
</feature>
<evidence type="ECO:0000313" key="2">
    <source>
        <dbReference type="EMBL" id="CAK9044794.1"/>
    </source>
</evidence>
<reference evidence="3 4" key="1">
    <citation type="submission" date="2024-02" db="EMBL/GenBank/DDBJ databases">
        <authorList>
            <person name="Chen Y."/>
            <person name="Shah S."/>
            <person name="Dougan E. K."/>
            <person name="Thang M."/>
            <person name="Chan C."/>
        </authorList>
    </citation>
    <scope>NUCLEOTIDE SEQUENCE [LARGE SCALE GENOMIC DNA]</scope>
</reference>
<comment type="caution">
    <text evidence="3">The sequence shown here is derived from an EMBL/GenBank/DDBJ whole genome shotgun (WGS) entry which is preliminary data.</text>
</comment>
<dbReference type="EMBL" id="CAXAMN010015224">
    <property type="protein sequence ID" value="CAK9045293.1"/>
    <property type="molecule type" value="Genomic_DNA"/>
</dbReference>
<keyword evidence="1" id="KW-0472">Membrane</keyword>
<protein>
    <recommendedName>
        <fullName evidence="5">ABC transmembrane type-1 domain-containing protein</fullName>
    </recommendedName>
</protein>